<dbReference type="PATRIC" id="fig|1193502.14.peg.296"/>
<dbReference type="GO" id="GO:0005737">
    <property type="term" value="C:cytoplasm"/>
    <property type="evidence" value="ECO:0007669"/>
    <property type="project" value="UniProtKB-SubCell"/>
</dbReference>
<dbReference type="PANTHER" id="PTHR20861:SF1">
    <property type="entry name" value="HOMOSERINE KINASE"/>
    <property type="match status" value="1"/>
</dbReference>
<evidence type="ECO:0000256" key="1">
    <source>
        <dbReference type="ARBA" id="ARBA00005015"/>
    </source>
</evidence>
<dbReference type="Proteomes" id="UP000094609">
    <property type="component" value="Chromosome"/>
</dbReference>
<comment type="subcellular location">
    <subcellularLocation>
        <location evidence="12">Cytoplasm</location>
    </subcellularLocation>
</comment>
<evidence type="ECO:0000256" key="3">
    <source>
        <dbReference type="ARBA" id="ARBA00012078"/>
    </source>
</evidence>
<evidence type="ECO:0000313" key="16">
    <source>
        <dbReference type="Proteomes" id="UP000094609"/>
    </source>
</evidence>
<dbReference type="SUPFAM" id="SSF54211">
    <property type="entry name" value="Ribosomal protein S5 domain 2-like"/>
    <property type="match status" value="1"/>
</dbReference>
<evidence type="ECO:0000256" key="2">
    <source>
        <dbReference type="ARBA" id="ARBA00007370"/>
    </source>
</evidence>
<dbReference type="AlphaFoldDB" id="A0A1D7TGE4"/>
<keyword evidence="8 12" id="KW-0547">Nucleotide-binding</keyword>
<feature type="binding site" evidence="12">
    <location>
        <begin position="84"/>
        <end position="94"/>
    </location>
    <ligand>
        <name>ATP</name>
        <dbReference type="ChEBI" id="CHEBI:30616"/>
    </ligand>
</feature>
<dbReference type="InterPro" id="IPR036554">
    <property type="entry name" value="GHMP_kinase_C_sf"/>
</dbReference>
<comment type="catalytic activity">
    <reaction evidence="11 12">
        <text>L-homoserine + ATP = O-phospho-L-homoserine + ADP + H(+)</text>
        <dbReference type="Rhea" id="RHEA:13985"/>
        <dbReference type="ChEBI" id="CHEBI:15378"/>
        <dbReference type="ChEBI" id="CHEBI:30616"/>
        <dbReference type="ChEBI" id="CHEBI:57476"/>
        <dbReference type="ChEBI" id="CHEBI:57590"/>
        <dbReference type="ChEBI" id="CHEBI:456216"/>
        <dbReference type="EC" id="2.7.1.39"/>
    </reaction>
</comment>
<dbReference type="GO" id="GO:0005524">
    <property type="term" value="F:ATP binding"/>
    <property type="evidence" value="ECO:0007669"/>
    <property type="project" value="UniProtKB-UniRule"/>
</dbReference>
<evidence type="ECO:0000313" key="15">
    <source>
        <dbReference type="EMBL" id="AOO64088.1"/>
    </source>
</evidence>
<evidence type="ECO:0000259" key="13">
    <source>
        <dbReference type="Pfam" id="PF00288"/>
    </source>
</evidence>
<sequence length="294" mass="32421">MKIKIPATSANLGPGFDCLGLAIALYNEVCIKPSSYQSISVKGEGEENAKLKKNNIFVSIFYDIYQELAGKKDPFRFEFFNAIPFSRGLGSSSAVIVGAIASAYEMAGVKASRETILNKAILYETHPDNIAPAVFGGFTSSVVESGRVKTLKKVLGEKLKVVMVIPDRPMSTAHSRTLLPKSYPMKNVVYNLSRASLLTAAFFSENWEFLRVASKDCMHEHRRMKQMKELFEVREIALRSGALMSTLSGSGSSFFNLVKAEDAPKVAIALKNAFGMFRVEIFELDNNGFEIVKS</sequence>
<dbReference type="InterPro" id="IPR000870">
    <property type="entry name" value="Homoserine_kinase"/>
</dbReference>
<evidence type="ECO:0000256" key="8">
    <source>
        <dbReference type="ARBA" id="ARBA00022741"/>
    </source>
</evidence>
<dbReference type="KEGG" id="shal:SHALO_0291"/>
<dbReference type="Pfam" id="PF00288">
    <property type="entry name" value="GHMP_kinases_N"/>
    <property type="match status" value="1"/>
</dbReference>
<keyword evidence="16" id="KW-1185">Reference proteome</keyword>
<evidence type="ECO:0000256" key="10">
    <source>
        <dbReference type="ARBA" id="ARBA00022840"/>
    </source>
</evidence>
<feature type="domain" description="GHMP kinase C-terminal" evidence="14">
    <location>
        <begin position="217"/>
        <end position="273"/>
    </location>
</feature>
<organism evidence="15 16">
    <name type="scientific">Sulfurospirillum halorespirans DSM 13726</name>
    <dbReference type="NCBI Taxonomy" id="1193502"/>
    <lineage>
        <taxon>Bacteria</taxon>
        <taxon>Pseudomonadati</taxon>
        <taxon>Campylobacterota</taxon>
        <taxon>Epsilonproteobacteria</taxon>
        <taxon>Campylobacterales</taxon>
        <taxon>Sulfurospirillaceae</taxon>
        <taxon>Sulfurospirillum</taxon>
    </lineage>
</organism>
<dbReference type="UniPathway" id="UPA00050">
    <property type="reaction ID" value="UER00064"/>
</dbReference>
<evidence type="ECO:0000256" key="5">
    <source>
        <dbReference type="ARBA" id="ARBA00022605"/>
    </source>
</evidence>
<dbReference type="PIRSF" id="PIRSF000676">
    <property type="entry name" value="Homoser_kin"/>
    <property type="match status" value="1"/>
</dbReference>
<name>A0A1D7TGE4_9BACT</name>
<evidence type="ECO:0000256" key="9">
    <source>
        <dbReference type="ARBA" id="ARBA00022777"/>
    </source>
</evidence>
<evidence type="ECO:0000256" key="12">
    <source>
        <dbReference type="HAMAP-Rule" id="MF_00384"/>
    </source>
</evidence>
<dbReference type="PRINTS" id="PR00958">
    <property type="entry name" value="HOMSERKINASE"/>
</dbReference>
<dbReference type="PROSITE" id="PS00627">
    <property type="entry name" value="GHMP_KINASES_ATP"/>
    <property type="match status" value="1"/>
</dbReference>
<evidence type="ECO:0000256" key="11">
    <source>
        <dbReference type="ARBA" id="ARBA00049375"/>
    </source>
</evidence>
<dbReference type="PANTHER" id="PTHR20861">
    <property type="entry name" value="HOMOSERINE/4-DIPHOSPHOCYTIDYL-2-C-METHYL-D-ERYTHRITOL KINASE"/>
    <property type="match status" value="1"/>
</dbReference>
<dbReference type="RefSeq" id="WP_069477056.1">
    <property type="nucleotide sequence ID" value="NZ_CP017111.1"/>
</dbReference>
<gene>
    <name evidence="12" type="primary">thrB</name>
    <name evidence="15" type="ORF">SHALO_0291</name>
</gene>
<dbReference type="Pfam" id="PF08544">
    <property type="entry name" value="GHMP_kinases_C"/>
    <property type="match status" value="1"/>
</dbReference>
<dbReference type="InterPro" id="IPR006204">
    <property type="entry name" value="GHMP_kinase_N_dom"/>
</dbReference>
<keyword evidence="12" id="KW-0963">Cytoplasm</keyword>
<dbReference type="InterPro" id="IPR020568">
    <property type="entry name" value="Ribosomal_Su5_D2-typ_SF"/>
</dbReference>
<dbReference type="GO" id="GO:0009088">
    <property type="term" value="P:threonine biosynthetic process"/>
    <property type="evidence" value="ECO:0007669"/>
    <property type="project" value="UniProtKB-UniRule"/>
</dbReference>
<keyword evidence="5 12" id="KW-0028">Amino-acid biosynthesis</keyword>
<evidence type="ECO:0000259" key="14">
    <source>
        <dbReference type="Pfam" id="PF08544"/>
    </source>
</evidence>
<comment type="pathway">
    <text evidence="1 12">Amino-acid biosynthesis; L-threonine biosynthesis; L-threonine from L-aspartate: step 4/5.</text>
</comment>
<dbReference type="STRING" id="1193502.SHALO_0291"/>
<evidence type="ECO:0000256" key="4">
    <source>
        <dbReference type="ARBA" id="ARBA00017858"/>
    </source>
</evidence>
<dbReference type="GO" id="GO:0004413">
    <property type="term" value="F:homoserine kinase activity"/>
    <property type="evidence" value="ECO:0007669"/>
    <property type="project" value="UniProtKB-UniRule"/>
</dbReference>
<keyword evidence="7 12" id="KW-0791">Threonine biosynthesis</keyword>
<keyword evidence="10 12" id="KW-0067">ATP-binding</keyword>
<dbReference type="InterPro" id="IPR006203">
    <property type="entry name" value="GHMP_knse_ATP-bd_CS"/>
</dbReference>
<dbReference type="HAMAP" id="MF_00384">
    <property type="entry name" value="Homoser_kinase"/>
    <property type="match status" value="1"/>
</dbReference>
<evidence type="ECO:0000256" key="7">
    <source>
        <dbReference type="ARBA" id="ARBA00022697"/>
    </source>
</evidence>
<feature type="domain" description="GHMP kinase N-terminal" evidence="13">
    <location>
        <begin position="64"/>
        <end position="137"/>
    </location>
</feature>
<keyword evidence="6 12" id="KW-0808">Transferase</keyword>
<dbReference type="InterPro" id="IPR013750">
    <property type="entry name" value="GHMP_kinase_C_dom"/>
</dbReference>
<dbReference type="InterPro" id="IPR014721">
    <property type="entry name" value="Ribsml_uS5_D2-typ_fold_subgr"/>
</dbReference>
<protein>
    <recommendedName>
        <fullName evidence="4 12">Homoserine kinase</fullName>
        <shortName evidence="12">HK</shortName>
        <shortName evidence="12">HSK</shortName>
        <ecNumber evidence="3 12">2.7.1.39</ecNumber>
    </recommendedName>
</protein>
<proteinExistence type="inferred from homology"/>
<evidence type="ECO:0000256" key="6">
    <source>
        <dbReference type="ARBA" id="ARBA00022679"/>
    </source>
</evidence>
<dbReference type="SUPFAM" id="SSF55060">
    <property type="entry name" value="GHMP Kinase, C-terminal domain"/>
    <property type="match status" value="1"/>
</dbReference>
<comment type="similarity">
    <text evidence="2 12">Belongs to the GHMP kinase family. Homoserine kinase subfamily.</text>
</comment>
<dbReference type="Gene3D" id="3.30.230.10">
    <property type="match status" value="1"/>
</dbReference>
<comment type="function">
    <text evidence="12">Catalyzes the ATP-dependent phosphorylation of L-homoserine to L-homoserine phosphate.</text>
</comment>
<dbReference type="Gene3D" id="3.30.70.890">
    <property type="entry name" value="GHMP kinase, C-terminal domain"/>
    <property type="match status" value="1"/>
</dbReference>
<reference evidence="16" key="1">
    <citation type="submission" date="2016-08" db="EMBL/GenBank/DDBJ databases">
        <title>Complete genome sequence of the organohalide-respiring Epsilonproteobacterium Sulfurospirillum halorespirans.</title>
        <authorList>
            <person name="Goris T."/>
            <person name="Zimmermann J."/>
            <person name="Schenz B."/>
            <person name="Lemos M."/>
            <person name="Hackermueller J."/>
            <person name="Diekert G."/>
        </authorList>
    </citation>
    <scope>NUCLEOTIDE SEQUENCE [LARGE SCALE GENOMIC DNA]</scope>
    <source>
        <strain>DSM 13726</strain>
        <strain evidence="16">PCE-M2</strain>
    </source>
</reference>
<dbReference type="NCBIfam" id="TIGR00191">
    <property type="entry name" value="thrB"/>
    <property type="match status" value="1"/>
</dbReference>
<accession>A0A1D7TGE4</accession>
<keyword evidence="9 12" id="KW-0418">Kinase</keyword>
<dbReference type="EC" id="2.7.1.39" evidence="3 12"/>
<dbReference type="EMBL" id="CP017111">
    <property type="protein sequence ID" value="AOO64088.1"/>
    <property type="molecule type" value="Genomic_DNA"/>
</dbReference>